<dbReference type="InterPro" id="IPR036291">
    <property type="entry name" value="NAD(P)-bd_dom_sf"/>
</dbReference>
<dbReference type="RefSeq" id="WP_128912704.1">
    <property type="nucleotide sequence ID" value="NZ_RDSM01000001.1"/>
</dbReference>
<evidence type="ECO:0000313" key="3">
    <source>
        <dbReference type="EMBL" id="RXH58770.1"/>
    </source>
</evidence>
<dbReference type="InterPro" id="IPR001509">
    <property type="entry name" value="Epimerase_deHydtase"/>
</dbReference>
<reference evidence="4" key="2">
    <citation type="submission" date="2019-02" db="EMBL/GenBank/DDBJ databases">
        <title>Granulicella sibirica sp. nov., a psychrotolerant acidobacterium isolated from an organic soil layer in forested tundra, West Siberia.</title>
        <authorList>
            <person name="Oshkin I.Y."/>
            <person name="Kulichevskaya I.S."/>
            <person name="Rijpstra W.I.C."/>
            <person name="Sinninghe Damste J.S."/>
            <person name="Rakitin A.L."/>
            <person name="Ravin N.V."/>
            <person name="Dedysh S.N."/>
        </authorList>
    </citation>
    <scope>NUCLEOTIDE SEQUENCE [LARGE SCALE GENOMIC DNA]</scope>
    <source>
        <strain evidence="4">AF10</strain>
    </source>
</reference>
<dbReference type="Proteomes" id="UP000289437">
    <property type="component" value="Unassembled WGS sequence"/>
</dbReference>
<dbReference type="Pfam" id="PF01370">
    <property type="entry name" value="Epimerase"/>
    <property type="match status" value="1"/>
</dbReference>
<evidence type="ECO:0000313" key="4">
    <source>
        <dbReference type="Proteomes" id="UP000289437"/>
    </source>
</evidence>
<dbReference type="PANTHER" id="PTHR43000">
    <property type="entry name" value="DTDP-D-GLUCOSE 4,6-DEHYDRATASE-RELATED"/>
    <property type="match status" value="1"/>
</dbReference>
<comment type="caution">
    <text evidence="3">The sequence shown here is derived from an EMBL/GenBank/DDBJ whole genome shotgun (WGS) entry which is preliminary data.</text>
</comment>
<feature type="domain" description="NAD-dependent epimerase/dehydratase" evidence="2">
    <location>
        <begin position="4"/>
        <end position="216"/>
    </location>
</feature>
<reference evidence="3 4" key="1">
    <citation type="submission" date="2018-11" db="EMBL/GenBank/DDBJ databases">
        <authorList>
            <person name="Mardanov A.V."/>
            <person name="Ravin N.V."/>
            <person name="Dedysh S.N."/>
        </authorList>
    </citation>
    <scope>NUCLEOTIDE SEQUENCE [LARGE SCALE GENOMIC DNA]</scope>
    <source>
        <strain evidence="3 4">AF10</strain>
    </source>
</reference>
<gene>
    <name evidence="3" type="ORF">GRAN_2080</name>
</gene>
<evidence type="ECO:0000256" key="1">
    <source>
        <dbReference type="ARBA" id="ARBA00007637"/>
    </source>
</evidence>
<dbReference type="OrthoDB" id="9811743at2"/>
<dbReference type="SUPFAM" id="SSF51735">
    <property type="entry name" value="NAD(P)-binding Rossmann-fold domains"/>
    <property type="match status" value="1"/>
</dbReference>
<keyword evidence="4" id="KW-1185">Reference proteome</keyword>
<protein>
    <submittedName>
        <fullName evidence="3">UDP-glucose 4-epimerase</fullName>
    </submittedName>
</protein>
<sequence length="347" mass="38277">MKKVLVTGGSGFFGGALKRRLLTEGYDVVNLDLVAEPDPPATNLKSIQGDIRDTALVDTLFATEHFDAVMHCAAMLAHEKIADDDLWTSNVDGTHILAEAARKHSVKPFVFISTNCLWAHNVGRPVREDDIPAPVELYGRSKLAAEEALKPFENDLNIVTIRCPTIIEAGRLGLLAILFEFIDEGHKVWVVGDGGNRYQFIDAQDLATACIASANYTRSDLFHIGAANVPTLREVYQAIIDAAGTKARVAQLPEAPTIAAMKLAHKLGVSPLGPYHYRMIAEDFEFDTTRIRQRLGWSPTVSNQEMMVKAYRYYSTKRKEIESRAGEVSAHSRGAAMGVIRLLKWVS</sequence>
<name>A0A4Q0T7S5_9BACT</name>
<comment type="similarity">
    <text evidence="1">Belongs to the NAD(P)-dependent epimerase/dehydratase family.</text>
</comment>
<dbReference type="EMBL" id="RDSM01000001">
    <property type="protein sequence ID" value="RXH58770.1"/>
    <property type="molecule type" value="Genomic_DNA"/>
</dbReference>
<dbReference type="AlphaFoldDB" id="A0A4Q0T7S5"/>
<organism evidence="3 4">
    <name type="scientific">Granulicella sibirica</name>
    <dbReference type="NCBI Taxonomy" id="2479048"/>
    <lineage>
        <taxon>Bacteria</taxon>
        <taxon>Pseudomonadati</taxon>
        <taxon>Acidobacteriota</taxon>
        <taxon>Terriglobia</taxon>
        <taxon>Terriglobales</taxon>
        <taxon>Acidobacteriaceae</taxon>
        <taxon>Granulicella</taxon>
    </lineage>
</organism>
<accession>A0A4Q0T7S5</accession>
<dbReference type="Gene3D" id="3.40.50.720">
    <property type="entry name" value="NAD(P)-binding Rossmann-like Domain"/>
    <property type="match status" value="1"/>
</dbReference>
<proteinExistence type="inferred from homology"/>
<evidence type="ECO:0000259" key="2">
    <source>
        <dbReference type="Pfam" id="PF01370"/>
    </source>
</evidence>